<protein>
    <submittedName>
        <fullName evidence="1">Uncharacterized protein</fullName>
    </submittedName>
</protein>
<organism evidence="1">
    <name type="scientific">Salvia splendens</name>
    <name type="common">Scarlet sage</name>
    <dbReference type="NCBI Taxonomy" id="180675"/>
    <lineage>
        <taxon>Eukaryota</taxon>
        <taxon>Viridiplantae</taxon>
        <taxon>Streptophyta</taxon>
        <taxon>Embryophyta</taxon>
        <taxon>Tracheophyta</taxon>
        <taxon>Spermatophyta</taxon>
        <taxon>Magnoliopsida</taxon>
        <taxon>eudicotyledons</taxon>
        <taxon>Gunneridae</taxon>
        <taxon>Pentapetalae</taxon>
        <taxon>asterids</taxon>
        <taxon>lamiids</taxon>
        <taxon>Lamiales</taxon>
        <taxon>Lamiaceae</taxon>
        <taxon>Nepetoideae</taxon>
        <taxon>Mentheae</taxon>
        <taxon>Salviinae</taxon>
        <taxon>Salvia</taxon>
        <taxon>Salvia subgen. Calosphace</taxon>
        <taxon>core Calosphace</taxon>
    </lineage>
</organism>
<sequence length="199" mass="22934">MGRSVSILDTDLSQLSYADERLEHHFDQHLVKREQEGKDNMGRSVDILDTDLSQLSYADERLEHHFDQHLVKHEQELNISTNREKEGVTFRIQHHAREMKRNQPPQELLQGTKGVDNEADTVLKMQGKKRNCPILDMPEILWHAKLTSTQGDPFLFLYSSVSLLVSVLSLLQQFCEVLGARSNSYDVNQERSPNLLTPE</sequence>
<proteinExistence type="predicted"/>
<reference evidence="1" key="2">
    <citation type="submission" date="2020-08" db="EMBL/GenBank/DDBJ databases">
        <title>Plant Genome Project.</title>
        <authorList>
            <person name="Zhang R.-G."/>
        </authorList>
    </citation>
    <scope>NUCLEOTIDE SEQUENCE</scope>
    <source>
        <strain evidence="1">Huo1</strain>
        <tissue evidence="1">Leaf</tissue>
    </source>
</reference>
<comment type="caution">
    <text evidence="1">The sequence shown here is derived from an EMBL/GenBank/DDBJ whole genome shotgun (WGS) entry which is preliminary data.</text>
</comment>
<keyword evidence="2" id="KW-1185">Reference proteome</keyword>
<evidence type="ECO:0000313" key="1">
    <source>
        <dbReference type="EMBL" id="KAG6388969.1"/>
    </source>
</evidence>
<dbReference type="Proteomes" id="UP000298416">
    <property type="component" value="Unassembled WGS sequence"/>
</dbReference>
<dbReference type="AlphaFoldDB" id="A0A8X8W6T5"/>
<reference evidence="1" key="1">
    <citation type="submission" date="2018-01" db="EMBL/GenBank/DDBJ databases">
        <authorList>
            <person name="Mao J.F."/>
        </authorList>
    </citation>
    <scope>NUCLEOTIDE SEQUENCE</scope>
    <source>
        <strain evidence="1">Huo1</strain>
        <tissue evidence="1">Leaf</tissue>
    </source>
</reference>
<accession>A0A8X8W6T5</accession>
<evidence type="ECO:0000313" key="2">
    <source>
        <dbReference type="Proteomes" id="UP000298416"/>
    </source>
</evidence>
<name>A0A8X8W6T5_SALSN</name>
<gene>
    <name evidence="1" type="ORF">SASPL_150406</name>
</gene>
<dbReference type="EMBL" id="PNBA02000020">
    <property type="protein sequence ID" value="KAG6388969.1"/>
    <property type="molecule type" value="Genomic_DNA"/>
</dbReference>